<comment type="caution">
    <text evidence="4">The sequence shown here is derived from an EMBL/GenBank/DDBJ whole genome shotgun (WGS) entry which is preliminary data.</text>
</comment>
<dbReference type="InterPro" id="IPR011659">
    <property type="entry name" value="WD40"/>
</dbReference>
<dbReference type="InterPro" id="IPR029058">
    <property type="entry name" value="AB_hydrolase_fold"/>
</dbReference>
<dbReference type="PANTHER" id="PTHR42776">
    <property type="entry name" value="SERINE PEPTIDASE S9 FAMILY MEMBER"/>
    <property type="match status" value="1"/>
</dbReference>
<dbReference type="RefSeq" id="WP_377852675.1">
    <property type="nucleotide sequence ID" value="NZ_JBHLZU010000012.1"/>
</dbReference>
<dbReference type="Pfam" id="PF00326">
    <property type="entry name" value="Peptidase_S9"/>
    <property type="match status" value="1"/>
</dbReference>
<organism evidence="4 5">
    <name type="scientific">Allokutzneria oryzae</name>
    <dbReference type="NCBI Taxonomy" id="1378989"/>
    <lineage>
        <taxon>Bacteria</taxon>
        <taxon>Bacillati</taxon>
        <taxon>Actinomycetota</taxon>
        <taxon>Actinomycetes</taxon>
        <taxon>Pseudonocardiales</taxon>
        <taxon>Pseudonocardiaceae</taxon>
        <taxon>Allokutzneria</taxon>
    </lineage>
</organism>
<feature type="domain" description="Peptidase S9 prolyl oligopeptidase catalytic" evidence="3">
    <location>
        <begin position="434"/>
        <end position="635"/>
    </location>
</feature>
<protein>
    <submittedName>
        <fullName evidence="4">S9 family peptidase</fullName>
    </submittedName>
</protein>
<gene>
    <name evidence="4" type="ORF">ACFFQA_15655</name>
</gene>
<dbReference type="EMBL" id="JBHLZU010000012">
    <property type="protein sequence ID" value="MFB9905370.1"/>
    <property type="molecule type" value="Genomic_DNA"/>
</dbReference>
<dbReference type="SUPFAM" id="SSF53474">
    <property type="entry name" value="alpha/beta-Hydrolases"/>
    <property type="match status" value="1"/>
</dbReference>
<dbReference type="Gene3D" id="3.40.50.1820">
    <property type="entry name" value="alpha/beta hydrolase"/>
    <property type="match status" value="1"/>
</dbReference>
<name>A0ABV5ZYB1_9PSEU</name>
<keyword evidence="2" id="KW-0720">Serine protease</keyword>
<dbReference type="Gene3D" id="2.120.10.30">
    <property type="entry name" value="TolB, C-terminal domain"/>
    <property type="match status" value="1"/>
</dbReference>
<keyword evidence="2" id="KW-0645">Protease</keyword>
<evidence type="ECO:0000259" key="3">
    <source>
        <dbReference type="Pfam" id="PF00326"/>
    </source>
</evidence>
<dbReference type="SUPFAM" id="SSF82171">
    <property type="entry name" value="DPP6 N-terminal domain-like"/>
    <property type="match status" value="1"/>
</dbReference>
<accession>A0ABV5ZYB1</accession>
<reference evidence="4 5" key="1">
    <citation type="submission" date="2024-09" db="EMBL/GenBank/DDBJ databases">
        <authorList>
            <person name="Sun Q."/>
            <person name="Mori K."/>
        </authorList>
    </citation>
    <scope>NUCLEOTIDE SEQUENCE [LARGE SCALE GENOMIC DNA]</scope>
    <source>
        <strain evidence="4 5">TBRC 7907</strain>
    </source>
</reference>
<proteinExistence type="predicted"/>
<evidence type="ECO:0000256" key="2">
    <source>
        <dbReference type="ARBA" id="ARBA00022825"/>
    </source>
</evidence>
<dbReference type="InterPro" id="IPR001375">
    <property type="entry name" value="Peptidase_S9_cat"/>
</dbReference>
<sequence>MSELTAELIVDGSRPMNSAVSPDGRWVVYEVVPLSDADKHPVSAIWVATTDGSTPPLRLTAGTARDTAPKWSPDSASVYFLSDRAERGKAQLHRIRLDGGEAEALTTWKGGISQHLPLAGGDLVALTAVEEPTEEDERRERERDDAKVFGQRVRNARLRLLQLPDKEITTPDGSQDRHVVALVQRPDGGPVALLSWPTPELDPGMVDNEIHLFDPATGRTRDLGRAASSASSLAWWLAGTEWRLAYRATTPPAVVGGKAVLDLAVDHAGEHRNLTAGMPMCPTTLAQTGEGHLLALFADGLDTAIHRLDPERARFVELSRVDGHVGALTASRDGEVIAVDASTSYEPLDIHAGAPGGPLKRLSDVRPELRDVRWGSQERLSYKASDGVDLDGLLILPPGTTREAGPFPLVTLVHGGPYYRYADELMLSWALSGQWLATAGYAVFLANPRGGSGHGHEFAASVAGAVGVDDWTDIVAGIDLLVDEGVADPDRLGIAGWSQGGFMSAWAVGQTDRFRAAVMGAGISDWGQMVAAGEIAFYDARLGGSTGWEGTGPHPHDRLSPISFAAKVTTPVLILHGERDPNVPLAQGEYFHRALRHFGVEHEYVVYPREGHGISERAHQLDVLRRTRAWFARWL</sequence>
<keyword evidence="1" id="KW-0378">Hydrolase</keyword>
<dbReference type="Proteomes" id="UP001589693">
    <property type="component" value="Unassembled WGS sequence"/>
</dbReference>
<evidence type="ECO:0000313" key="5">
    <source>
        <dbReference type="Proteomes" id="UP001589693"/>
    </source>
</evidence>
<evidence type="ECO:0000256" key="1">
    <source>
        <dbReference type="ARBA" id="ARBA00022801"/>
    </source>
</evidence>
<dbReference type="PANTHER" id="PTHR42776:SF27">
    <property type="entry name" value="DIPEPTIDYL PEPTIDASE FAMILY MEMBER 6"/>
    <property type="match status" value="1"/>
</dbReference>
<dbReference type="Pfam" id="PF07676">
    <property type="entry name" value="PD40"/>
    <property type="match status" value="1"/>
</dbReference>
<keyword evidence="5" id="KW-1185">Reference proteome</keyword>
<dbReference type="InterPro" id="IPR011042">
    <property type="entry name" value="6-blade_b-propeller_TolB-like"/>
</dbReference>
<evidence type="ECO:0000313" key="4">
    <source>
        <dbReference type="EMBL" id="MFB9905370.1"/>
    </source>
</evidence>